<evidence type="ECO:0000313" key="1">
    <source>
        <dbReference type="EMBL" id="MDR9899045.1"/>
    </source>
</evidence>
<protein>
    <submittedName>
        <fullName evidence="1">Uncharacterized protein</fullName>
    </submittedName>
</protein>
<dbReference type="AlphaFoldDB" id="A0AAP5MBA7"/>
<reference evidence="2" key="1">
    <citation type="journal article" date="2021" name="Science">
        <title>Hunting the eagle killer: A cyanobacterial neurotoxin causes vacuolar myelinopathy.</title>
        <authorList>
            <person name="Breinlinger S."/>
            <person name="Phillips T.J."/>
            <person name="Haram B.N."/>
            <person name="Mares J."/>
            <person name="Martinez Yerena J.A."/>
            <person name="Hrouzek P."/>
            <person name="Sobotka R."/>
            <person name="Henderson W.M."/>
            <person name="Schmieder P."/>
            <person name="Williams S.M."/>
            <person name="Lauderdale J.D."/>
            <person name="Wilde H.D."/>
            <person name="Gerrin W."/>
            <person name="Kust A."/>
            <person name="Washington J.W."/>
            <person name="Wagner C."/>
            <person name="Geier B."/>
            <person name="Liebeke M."/>
            <person name="Enke H."/>
            <person name="Niedermeyer T.H.J."/>
            <person name="Wilde S.B."/>
        </authorList>
    </citation>
    <scope>NUCLEOTIDE SEQUENCE [LARGE SCALE GENOMIC DNA]</scope>
    <source>
        <strain evidence="2">Thurmond2011</strain>
    </source>
</reference>
<proteinExistence type="predicted"/>
<dbReference type="EMBL" id="JAALHA020000021">
    <property type="protein sequence ID" value="MDR9899045.1"/>
    <property type="molecule type" value="Genomic_DNA"/>
</dbReference>
<evidence type="ECO:0000313" key="2">
    <source>
        <dbReference type="Proteomes" id="UP000667802"/>
    </source>
</evidence>
<name>A0AAP5MBA7_9CYAN</name>
<dbReference type="Proteomes" id="UP000667802">
    <property type="component" value="Unassembled WGS sequence"/>
</dbReference>
<dbReference type="RefSeq" id="WP_208353227.1">
    <property type="nucleotide sequence ID" value="NZ_CAWQFN010000416.1"/>
</dbReference>
<organism evidence="1 2">
    <name type="scientific">Aetokthonos hydrillicola Thurmond2011</name>
    <dbReference type="NCBI Taxonomy" id="2712845"/>
    <lineage>
        <taxon>Bacteria</taxon>
        <taxon>Bacillati</taxon>
        <taxon>Cyanobacteriota</taxon>
        <taxon>Cyanophyceae</taxon>
        <taxon>Nostocales</taxon>
        <taxon>Hapalosiphonaceae</taxon>
        <taxon>Aetokthonos</taxon>
    </lineage>
</organism>
<sequence>MELNEREIAITTVALRFLQANVDEIDIKEVFYEHFYDQSQELTTDEIEQLCEKISSAQNFIES</sequence>
<gene>
    <name evidence="1" type="ORF">G7B40_031465</name>
</gene>
<comment type="caution">
    <text evidence="1">The sequence shown here is derived from an EMBL/GenBank/DDBJ whole genome shotgun (WGS) entry which is preliminary data.</text>
</comment>
<accession>A0AAP5MBA7</accession>
<keyword evidence="2" id="KW-1185">Reference proteome</keyword>